<dbReference type="Pfam" id="PF02606">
    <property type="entry name" value="LpxK"/>
    <property type="match status" value="1"/>
</dbReference>
<comment type="pathway">
    <text evidence="2 13">Glycolipid biosynthesis; lipid IV(A) biosynthesis; lipid IV(A) from (3R)-3-hydroxytetradecanoyl-[acyl-carrier-protein] and UDP-N-acetyl-alpha-D-glucosamine: step 6/6.</text>
</comment>
<evidence type="ECO:0000256" key="11">
    <source>
        <dbReference type="ARBA" id="ARBA00023098"/>
    </source>
</evidence>
<keyword evidence="10 13" id="KW-0067">ATP-binding</keyword>
<comment type="catalytic activity">
    <reaction evidence="13">
        <text>a lipid A disaccharide + ATP = a lipid IVA + ADP + H(+)</text>
        <dbReference type="Rhea" id="RHEA:67840"/>
        <dbReference type="ChEBI" id="CHEBI:15378"/>
        <dbReference type="ChEBI" id="CHEBI:30616"/>
        <dbReference type="ChEBI" id="CHEBI:176343"/>
        <dbReference type="ChEBI" id="CHEBI:176425"/>
        <dbReference type="ChEBI" id="CHEBI:456216"/>
        <dbReference type="EC" id="2.7.1.130"/>
    </reaction>
</comment>
<comment type="function">
    <text evidence="1 13">Transfers the gamma-phosphate of ATP to the 4'-position of a tetraacyldisaccharide 1-phosphate intermediate (termed DS-1-P) to form tetraacyldisaccharide 1,4'-bis-phosphate (lipid IVA).</text>
</comment>
<evidence type="ECO:0000256" key="9">
    <source>
        <dbReference type="ARBA" id="ARBA00022777"/>
    </source>
</evidence>
<keyword evidence="11 13" id="KW-0443">Lipid metabolism</keyword>
<evidence type="ECO:0000256" key="8">
    <source>
        <dbReference type="ARBA" id="ARBA00022741"/>
    </source>
</evidence>
<keyword evidence="8 13" id="KW-0547">Nucleotide-binding</keyword>
<dbReference type="Proteomes" id="UP001297092">
    <property type="component" value="Unassembled WGS sequence"/>
</dbReference>
<organism evidence="14 15">
    <name type="scientific">Aequorivita echinoideorum</name>
    <dbReference type="NCBI Taxonomy" id="1549647"/>
    <lineage>
        <taxon>Bacteria</taxon>
        <taxon>Pseudomonadati</taxon>
        <taxon>Bacteroidota</taxon>
        <taxon>Flavobacteriia</taxon>
        <taxon>Flavobacteriales</taxon>
        <taxon>Flavobacteriaceae</taxon>
        <taxon>Aequorivita</taxon>
    </lineage>
</organism>
<accession>A0ABS5S7X3</accession>
<protein>
    <recommendedName>
        <fullName evidence="4 13">Tetraacyldisaccharide 4'-kinase</fullName>
        <ecNumber evidence="3 13">2.7.1.130</ecNumber>
    </recommendedName>
    <alternativeName>
        <fullName evidence="12 13">Lipid A 4'-kinase</fullName>
    </alternativeName>
</protein>
<dbReference type="InterPro" id="IPR003758">
    <property type="entry name" value="LpxK"/>
</dbReference>
<evidence type="ECO:0000256" key="5">
    <source>
        <dbReference type="ARBA" id="ARBA00022516"/>
    </source>
</evidence>
<evidence type="ECO:0000313" key="14">
    <source>
        <dbReference type="EMBL" id="MBT0609093.1"/>
    </source>
</evidence>
<evidence type="ECO:0000256" key="13">
    <source>
        <dbReference type="HAMAP-Rule" id="MF_00409"/>
    </source>
</evidence>
<sequence length="332" mass="38098">MKILRFLLFPFSILYGGITYMRNILYDYGWLQSKEYEIPIICVGNLTTGGTGKSPMIELLVALLKKNFKVGVLSRGYGRITKGFHEVFERSESSEVGDEPLQIKKKFPEITVAVCENRQTGIDKIKSKLDVILLDDAFQHRKVSAKFTILLTAYTQLFSEDFMLPTGNLREPRSGKKRADIIVVTKCPTGISDAEMAKIEQKLRLKKNQKVFFSKIGYSEAIQNKNEKFPMDYLMGKEFTLVTGIANPKPLVTYLHGKNFNFEHRSFPDHHNFTPSEIQALEEKKLIITTEKDFIRLQHLQNTHIFYLPIETIFIKNEAAFKKQIFDAVGPN</sequence>
<evidence type="ECO:0000256" key="6">
    <source>
        <dbReference type="ARBA" id="ARBA00022556"/>
    </source>
</evidence>
<keyword evidence="15" id="KW-1185">Reference proteome</keyword>
<comment type="similarity">
    <text evidence="13">Belongs to the LpxK family.</text>
</comment>
<evidence type="ECO:0000256" key="10">
    <source>
        <dbReference type="ARBA" id="ARBA00022840"/>
    </source>
</evidence>
<evidence type="ECO:0000313" key="15">
    <source>
        <dbReference type="Proteomes" id="UP001297092"/>
    </source>
</evidence>
<dbReference type="HAMAP" id="MF_00409">
    <property type="entry name" value="LpxK"/>
    <property type="match status" value="1"/>
</dbReference>
<keyword evidence="7 13" id="KW-0808">Transferase</keyword>
<dbReference type="RefSeq" id="WP_214114438.1">
    <property type="nucleotide sequence ID" value="NZ_JAHCTB010000006.1"/>
</dbReference>
<keyword evidence="5 13" id="KW-0444">Lipid biosynthesis</keyword>
<dbReference type="NCBIfam" id="TIGR00682">
    <property type="entry name" value="lpxK"/>
    <property type="match status" value="1"/>
</dbReference>
<dbReference type="InterPro" id="IPR027417">
    <property type="entry name" value="P-loop_NTPase"/>
</dbReference>
<dbReference type="EMBL" id="JAHCTB010000006">
    <property type="protein sequence ID" value="MBT0609093.1"/>
    <property type="molecule type" value="Genomic_DNA"/>
</dbReference>
<comment type="caution">
    <text evidence="13">Lacks conserved residue(s) required for the propagation of feature annotation.</text>
</comment>
<keyword evidence="6 13" id="KW-0441">Lipid A biosynthesis</keyword>
<evidence type="ECO:0000256" key="1">
    <source>
        <dbReference type="ARBA" id="ARBA00002274"/>
    </source>
</evidence>
<dbReference type="PANTHER" id="PTHR42724:SF1">
    <property type="entry name" value="TETRAACYLDISACCHARIDE 4'-KINASE, MITOCHONDRIAL-RELATED"/>
    <property type="match status" value="1"/>
</dbReference>
<evidence type="ECO:0000256" key="12">
    <source>
        <dbReference type="ARBA" id="ARBA00029757"/>
    </source>
</evidence>
<proteinExistence type="inferred from homology"/>
<dbReference type="EC" id="2.7.1.130" evidence="3 13"/>
<evidence type="ECO:0000256" key="3">
    <source>
        <dbReference type="ARBA" id="ARBA00012071"/>
    </source>
</evidence>
<evidence type="ECO:0000256" key="4">
    <source>
        <dbReference type="ARBA" id="ARBA00016436"/>
    </source>
</evidence>
<gene>
    <name evidence="13 14" type="primary">lpxK</name>
    <name evidence="14" type="ORF">KIV10_12970</name>
</gene>
<dbReference type="SUPFAM" id="SSF52540">
    <property type="entry name" value="P-loop containing nucleoside triphosphate hydrolases"/>
    <property type="match status" value="1"/>
</dbReference>
<comment type="caution">
    <text evidence="14">The sequence shown here is derived from an EMBL/GenBank/DDBJ whole genome shotgun (WGS) entry which is preliminary data.</text>
</comment>
<evidence type="ECO:0000256" key="2">
    <source>
        <dbReference type="ARBA" id="ARBA00004870"/>
    </source>
</evidence>
<dbReference type="PANTHER" id="PTHR42724">
    <property type="entry name" value="TETRAACYLDISACCHARIDE 4'-KINASE"/>
    <property type="match status" value="1"/>
</dbReference>
<keyword evidence="9 13" id="KW-0418">Kinase</keyword>
<dbReference type="GO" id="GO:0009029">
    <property type="term" value="F:lipid-A 4'-kinase activity"/>
    <property type="evidence" value="ECO:0007669"/>
    <property type="project" value="UniProtKB-EC"/>
</dbReference>
<name>A0ABS5S7X3_9FLAO</name>
<evidence type="ECO:0000256" key="7">
    <source>
        <dbReference type="ARBA" id="ARBA00022679"/>
    </source>
</evidence>
<reference evidence="14 15" key="1">
    <citation type="submission" date="2021-05" db="EMBL/GenBank/DDBJ databases">
        <title>Aequorivita echinoideorum JCM 30378 genome.</title>
        <authorList>
            <person name="Zhang H."/>
            <person name="Li C."/>
        </authorList>
    </citation>
    <scope>NUCLEOTIDE SEQUENCE [LARGE SCALE GENOMIC DNA]</scope>
    <source>
        <strain evidence="14 15">JCM30378</strain>
    </source>
</reference>